<accession>A0A0M3J5J9</accession>
<feature type="region of interest" description="Disordered" evidence="1">
    <location>
        <begin position="1"/>
        <end position="149"/>
    </location>
</feature>
<dbReference type="AlphaFoldDB" id="A0A0M3J5J9"/>
<keyword evidence="3" id="KW-1185">Reference proteome</keyword>
<feature type="compositionally biased region" description="Basic and acidic residues" evidence="1">
    <location>
        <begin position="21"/>
        <end position="35"/>
    </location>
</feature>
<feature type="compositionally biased region" description="Low complexity" evidence="1">
    <location>
        <begin position="95"/>
        <end position="114"/>
    </location>
</feature>
<evidence type="ECO:0000256" key="1">
    <source>
        <dbReference type="SAM" id="MobiDB-lite"/>
    </source>
</evidence>
<feature type="compositionally biased region" description="Acidic residues" evidence="1">
    <location>
        <begin position="36"/>
        <end position="51"/>
    </location>
</feature>
<evidence type="ECO:0000313" key="4">
    <source>
        <dbReference type="WBParaSite" id="ASIM_0000283001-mRNA-1"/>
    </source>
</evidence>
<protein>
    <submittedName>
        <fullName evidence="4">BESS domain-containing protein</fullName>
    </submittedName>
</protein>
<reference evidence="4" key="1">
    <citation type="submission" date="2017-02" db="UniProtKB">
        <authorList>
            <consortium name="WormBaseParasite"/>
        </authorList>
    </citation>
    <scope>IDENTIFICATION</scope>
</reference>
<dbReference type="EMBL" id="UYRR01003723">
    <property type="protein sequence ID" value="VDK20399.1"/>
    <property type="molecule type" value="Genomic_DNA"/>
</dbReference>
<organism evidence="4">
    <name type="scientific">Anisakis simplex</name>
    <name type="common">Herring worm</name>
    <dbReference type="NCBI Taxonomy" id="6269"/>
    <lineage>
        <taxon>Eukaryota</taxon>
        <taxon>Metazoa</taxon>
        <taxon>Ecdysozoa</taxon>
        <taxon>Nematoda</taxon>
        <taxon>Chromadorea</taxon>
        <taxon>Rhabditida</taxon>
        <taxon>Spirurina</taxon>
        <taxon>Ascaridomorpha</taxon>
        <taxon>Ascaridoidea</taxon>
        <taxon>Anisakidae</taxon>
        <taxon>Anisakis</taxon>
        <taxon>Anisakis simplex complex</taxon>
    </lineage>
</organism>
<sequence>MMMIAPKYRKIRNQRRKELRAKKLEELKIKKMREGMEEEPVEDEEEPEEEEEKRLEGDGDARKEVHVPDEAVSSVAGNVPEIPEKKRELEEGEMSSESSSSSSATSPSSSSSSSDDNDDEQSQNTARDRRRKRRIQKKRARGAAATAQFSLGSAQSPHFEALFKKLYEHRHALLRSLPATHKHAFAGVLNQILSSPQGMTRAQHDQMTLFMRTFSAQNMHNK</sequence>
<feature type="compositionally biased region" description="Basic and acidic residues" evidence="1">
    <location>
        <begin position="52"/>
        <end position="69"/>
    </location>
</feature>
<evidence type="ECO:0000313" key="2">
    <source>
        <dbReference type="EMBL" id="VDK20399.1"/>
    </source>
</evidence>
<reference evidence="2 3" key="2">
    <citation type="submission" date="2018-11" db="EMBL/GenBank/DDBJ databases">
        <authorList>
            <consortium name="Pathogen Informatics"/>
        </authorList>
    </citation>
    <scope>NUCLEOTIDE SEQUENCE [LARGE SCALE GENOMIC DNA]</scope>
</reference>
<name>A0A0M3J5J9_ANISI</name>
<gene>
    <name evidence="2" type="ORF">ASIM_LOCUS2682</name>
</gene>
<feature type="compositionally biased region" description="Basic residues" evidence="1">
    <location>
        <begin position="7"/>
        <end position="20"/>
    </location>
</feature>
<dbReference type="OrthoDB" id="5869979at2759"/>
<dbReference type="Proteomes" id="UP000267096">
    <property type="component" value="Unassembled WGS sequence"/>
</dbReference>
<feature type="compositionally biased region" description="Basic residues" evidence="1">
    <location>
        <begin position="128"/>
        <end position="141"/>
    </location>
</feature>
<dbReference type="WBParaSite" id="ASIM_0000283001-mRNA-1">
    <property type="protein sequence ID" value="ASIM_0000283001-mRNA-1"/>
    <property type="gene ID" value="ASIM_0000283001"/>
</dbReference>
<evidence type="ECO:0000313" key="3">
    <source>
        <dbReference type="Proteomes" id="UP000267096"/>
    </source>
</evidence>
<proteinExistence type="predicted"/>